<dbReference type="Proteomes" id="UP001501736">
    <property type="component" value="Unassembled WGS sequence"/>
</dbReference>
<keyword evidence="7" id="KW-0443">Lipid metabolism</keyword>
<keyword evidence="5" id="KW-0418">Kinase</keyword>
<name>A0ABP6RBQ7_9MICC</name>
<dbReference type="EMBL" id="BAAAYG010000003">
    <property type="protein sequence ID" value="GAA3281635.1"/>
    <property type="molecule type" value="Genomic_DNA"/>
</dbReference>
<evidence type="ECO:0000256" key="3">
    <source>
        <dbReference type="ARBA" id="ARBA00022679"/>
    </source>
</evidence>
<keyword evidence="10" id="KW-0472">Membrane</keyword>
<evidence type="ECO:0000256" key="9">
    <source>
        <dbReference type="SAM" id="MobiDB-lite"/>
    </source>
</evidence>
<comment type="similarity">
    <text evidence="2">Belongs to the diacylglycerol/lipid kinase family.</text>
</comment>
<dbReference type="Pfam" id="PF00781">
    <property type="entry name" value="DAGK_cat"/>
    <property type="match status" value="1"/>
</dbReference>
<gene>
    <name evidence="12" type="ORF">GCM10020260_07400</name>
</gene>
<evidence type="ECO:0000256" key="4">
    <source>
        <dbReference type="ARBA" id="ARBA00022741"/>
    </source>
</evidence>
<evidence type="ECO:0000256" key="6">
    <source>
        <dbReference type="ARBA" id="ARBA00022840"/>
    </source>
</evidence>
<organism evidence="12 13">
    <name type="scientific">Nesterenkonia halobia</name>
    <dbReference type="NCBI Taxonomy" id="37922"/>
    <lineage>
        <taxon>Bacteria</taxon>
        <taxon>Bacillati</taxon>
        <taxon>Actinomycetota</taxon>
        <taxon>Actinomycetes</taxon>
        <taxon>Micrococcales</taxon>
        <taxon>Micrococcaceae</taxon>
        <taxon>Nesterenkonia</taxon>
    </lineage>
</organism>
<evidence type="ECO:0000313" key="13">
    <source>
        <dbReference type="Proteomes" id="UP001501736"/>
    </source>
</evidence>
<keyword evidence="4" id="KW-0547">Nucleotide-binding</keyword>
<comment type="cofactor">
    <cofactor evidence="1">
        <name>Mg(2+)</name>
        <dbReference type="ChEBI" id="CHEBI:18420"/>
    </cofactor>
</comment>
<evidence type="ECO:0000313" key="12">
    <source>
        <dbReference type="EMBL" id="GAA3281635.1"/>
    </source>
</evidence>
<accession>A0ABP6RBQ7</accession>
<feature type="domain" description="DAGKc" evidence="11">
    <location>
        <begin position="57"/>
        <end position="186"/>
    </location>
</feature>
<dbReference type="RefSeq" id="WP_344718307.1">
    <property type="nucleotide sequence ID" value="NZ_BAAAYG010000003.1"/>
</dbReference>
<reference evidence="13" key="1">
    <citation type="journal article" date="2019" name="Int. J. Syst. Evol. Microbiol.">
        <title>The Global Catalogue of Microorganisms (GCM) 10K type strain sequencing project: providing services to taxonomists for standard genome sequencing and annotation.</title>
        <authorList>
            <consortium name="The Broad Institute Genomics Platform"/>
            <consortium name="The Broad Institute Genome Sequencing Center for Infectious Disease"/>
            <person name="Wu L."/>
            <person name="Ma J."/>
        </authorList>
    </citation>
    <scope>NUCLEOTIDE SEQUENCE [LARGE SCALE GENOMIC DNA]</scope>
    <source>
        <strain evidence="13">JCM 11483</strain>
    </source>
</reference>
<evidence type="ECO:0000256" key="10">
    <source>
        <dbReference type="SAM" id="Phobius"/>
    </source>
</evidence>
<evidence type="ECO:0000256" key="1">
    <source>
        <dbReference type="ARBA" id="ARBA00001946"/>
    </source>
</evidence>
<keyword evidence="10" id="KW-1133">Transmembrane helix</keyword>
<protein>
    <recommendedName>
        <fullName evidence="11">DAGKc domain-containing protein</fullName>
    </recommendedName>
</protein>
<dbReference type="InterPro" id="IPR045540">
    <property type="entry name" value="YegS/DAGK_C"/>
</dbReference>
<dbReference type="Gene3D" id="3.40.50.10330">
    <property type="entry name" value="Probable inorganic polyphosphate/atp-NAD kinase, domain 1"/>
    <property type="match status" value="1"/>
</dbReference>
<evidence type="ECO:0000256" key="7">
    <source>
        <dbReference type="ARBA" id="ARBA00023209"/>
    </source>
</evidence>
<dbReference type="InterPro" id="IPR050187">
    <property type="entry name" value="Lipid_Phosphate_FormReg"/>
</dbReference>
<sequence length="424" mass="44836">MDPDLLLWLLVASAAVHVIAVIVLVRAQITTRRLHEEILELRRARDRAAETSHEVDGRPAVALVINASKPEADAVARLVHSACSRSSLGEPLVLPTTPEDPGGAMAREALDAGARVVIAAGGDGTVRAVAAHLTGTEAALGVVPMGTGNLFARNIGLPHHDLEACVDQALHGRPHRVDTLELMLEHPDGTQARHSSLVIAGGGLDAEVMSDTRDALKARAGWLAYGEAGMRHVTGRRRTLTVALDDQPPHTHKVRSVLLANCGMLQAGMVLVPSAQFDDGVFDTALFSPRHALDWAKIVAKTVTRSSADIPVMTVRQSHTGRLSMTEPMPFQIDGDPVGDVVGVEASIRPASLRVHGVATSGWTGWSPTTADPADDWEPERGNTSQITAVPPRRDSGHAAGTTPDEAIEIDESRAPGRAPGQSS</sequence>
<dbReference type="InterPro" id="IPR017438">
    <property type="entry name" value="ATP-NAD_kinase_N"/>
</dbReference>
<dbReference type="SUPFAM" id="SSF111331">
    <property type="entry name" value="NAD kinase/diacylglycerol kinase-like"/>
    <property type="match status" value="1"/>
</dbReference>
<evidence type="ECO:0000259" key="11">
    <source>
        <dbReference type="PROSITE" id="PS50146"/>
    </source>
</evidence>
<evidence type="ECO:0000256" key="8">
    <source>
        <dbReference type="ARBA" id="ARBA00023264"/>
    </source>
</evidence>
<keyword evidence="6" id="KW-0067">ATP-binding</keyword>
<comment type="caution">
    <text evidence="12">The sequence shown here is derived from an EMBL/GenBank/DDBJ whole genome shotgun (WGS) entry which is preliminary data.</text>
</comment>
<dbReference type="PANTHER" id="PTHR12358:SF54">
    <property type="entry name" value="SPHINGOSINE KINASE RELATED PROTEIN"/>
    <property type="match status" value="1"/>
</dbReference>
<proteinExistence type="inferred from homology"/>
<dbReference type="InterPro" id="IPR016064">
    <property type="entry name" value="NAD/diacylglycerol_kinase_sf"/>
</dbReference>
<dbReference type="Pfam" id="PF19279">
    <property type="entry name" value="YegS_C"/>
    <property type="match status" value="1"/>
</dbReference>
<keyword evidence="13" id="KW-1185">Reference proteome</keyword>
<dbReference type="PANTHER" id="PTHR12358">
    <property type="entry name" value="SPHINGOSINE KINASE"/>
    <property type="match status" value="1"/>
</dbReference>
<feature type="region of interest" description="Disordered" evidence="9">
    <location>
        <begin position="362"/>
        <end position="424"/>
    </location>
</feature>
<feature type="transmembrane region" description="Helical" evidence="10">
    <location>
        <begin position="6"/>
        <end position="25"/>
    </location>
</feature>
<dbReference type="InterPro" id="IPR001206">
    <property type="entry name" value="Diacylglycerol_kinase_cat_dom"/>
</dbReference>
<evidence type="ECO:0000256" key="2">
    <source>
        <dbReference type="ARBA" id="ARBA00005983"/>
    </source>
</evidence>
<evidence type="ECO:0000256" key="5">
    <source>
        <dbReference type="ARBA" id="ARBA00022777"/>
    </source>
</evidence>
<dbReference type="SMART" id="SM00046">
    <property type="entry name" value="DAGKc"/>
    <property type="match status" value="1"/>
</dbReference>
<keyword evidence="10" id="KW-0812">Transmembrane</keyword>
<keyword evidence="3" id="KW-0808">Transferase</keyword>
<keyword evidence="8" id="KW-1208">Phospholipid metabolism</keyword>
<keyword evidence="7" id="KW-0444">Lipid biosynthesis</keyword>
<keyword evidence="7" id="KW-0594">Phospholipid biosynthesis</keyword>
<dbReference type="PROSITE" id="PS50146">
    <property type="entry name" value="DAGK"/>
    <property type="match status" value="1"/>
</dbReference>
<dbReference type="Gene3D" id="2.60.200.40">
    <property type="match status" value="1"/>
</dbReference>